<evidence type="ECO:0000256" key="4">
    <source>
        <dbReference type="ARBA" id="ARBA00022519"/>
    </source>
</evidence>
<dbReference type="GO" id="GO:0042941">
    <property type="term" value="P:D-alanine transmembrane transport"/>
    <property type="evidence" value="ECO:0007669"/>
    <property type="project" value="TreeGrafter"/>
</dbReference>
<dbReference type="GO" id="GO:0015190">
    <property type="term" value="F:L-leucine transmembrane transporter activity"/>
    <property type="evidence" value="ECO:0007669"/>
    <property type="project" value="TreeGrafter"/>
</dbReference>
<feature type="transmembrane region" description="Helical" evidence="10">
    <location>
        <begin position="39"/>
        <end position="57"/>
    </location>
</feature>
<keyword evidence="8 10" id="KW-0472">Membrane</keyword>
<proteinExistence type="inferred from homology"/>
<feature type="transmembrane region" description="Helical" evidence="10">
    <location>
        <begin position="69"/>
        <end position="90"/>
    </location>
</feature>
<organism evidence="11 12">
    <name type="scientific">Caulifigura coniformis</name>
    <dbReference type="NCBI Taxonomy" id="2527983"/>
    <lineage>
        <taxon>Bacteria</taxon>
        <taxon>Pseudomonadati</taxon>
        <taxon>Planctomycetota</taxon>
        <taxon>Planctomycetia</taxon>
        <taxon>Planctomycetales</taxon>
        <taxon>Planctomycetaceae</taxon>
        <taxon>Caulifigura</taxon>
    </lineage>
</organism>
<feature type="transmembrane region" description="Helical" evidence="10">
    <location>
        <begin position="226"/>
        <end position="247"/>
    </location>
</feature>
<evidence type="ECO:0000256" key="1">
    <source>
        <dbReference type="ARBA" id="ARBA00004651"/>
    </source>
</evidence>
<dbReference type="InterPro" id="IPR052157">
    <property type="entry name" value="BCAA_transport_permease"/>
</dbReference>
<feature type="transmembrane region" description="Helical" evidence="10">
    <location>
        <begin position="12"/>
        <end position="32"/>
    </location>
</feature>
<evidence type="ECO:0000256" key="9">
    <source>
        <dbReference type="ARBA" id="ARBA00037998"/>
    </source>
</evidence>
<accession>A0A517SGS4</accession>
<dbReference type="Proteomes" id="UP000315700">
    <property type="component" value="Chromosome"/>
</dbReference>
<dbReference type="KEGG" id="ccos:Pan44_33690"/>
<dbReference type="Pfam" id="PF02653">
    <property type="entry name" value="BPD_transp_2"/>
    <property type="match status" value="1"/>
</dbReference>
<feature type="transmembrane region" description="Helical" evidence="10">
    <location>
        <begin position="173"/>
        <end position="197"/>
    </location>
</feature>
<dbReference type="OrthoDB" id="9807115at2"/>
<dbReference type="FunCoup" id="A0A517SGS4">
    <property type="interactions" value="214"/>
</dbReference>
<keyword evidence="12" id="KW-1185">Reference proteome</keyword>
<keyword evidence="5 10" id="KW-0812">Transmembrane</keyword>
<dbReference type="PANTHER" id="PTHR11795">
    <property type="entry name" value="BRANCHED-CHAIN AMINO ACID TRANSPORT SYSTEM PERMEASE PROTEIN LIVH"/>
    <property type="match status" value="1"/>
</dbReference>
<comment type="similarity">
    <text evidence="9">Belongs to the binding-protein-dependent transport system permease family. LivHM subfamily.</text>
</comment>
<dbReference type="RefSeq" id="WP_145031093.1">
    <property type="nucleotide sequence ID" value="NZ_CP036271.1"/>
</dbReference>
<dbReference type="EMBL" id="CP036271">
    <property type="protein sequence ID" value="QDT55326.1"/>
    <property type="molecule type" value="Genomic_DNA"/>
</dbReference>
<feature type="transmembrane region" description="Helical" evidence="10">
    <location>
        <begin position="115"/>
        <end position="134"/>
    </location>
</feature>
<keyword evidence="7 10" id="KW-1133">Transmembrane helix</keyword>
<protein>
    <submittedName>
        <fullName evidence="11">High-affinity branched-chain amino acid transport system permease protein LivH</fullName>
    </submittedName>
</protein>
<evidence type="ECO:0000256" key="3">
    <source>
        <dbReference type="ARBA" id="ARBA00022475"/>
    </source>
</evidence>
<sequence>MADFVQTLVTSLSVGSLYALIALGYTMVYGILRFINFAHGDIVVLGAWTSFTFATLMRKHVLSGPEIPWWLGPVVLVASMIVCGGVGYLIERFAYRPLRTGKIPLLSRFLPARRVRPGSGINVLITAIGVSLLLQNVGQLKFVFGASPQRMPDLIPYYEVLKLTFAGDPPQSVVIGLVDVIILCASAVLMLVLEGVVFRTKLGTAMRAVSFNTETAALMGIPVDRVISATFVAGSMLAAAAGFLIAMKYPGLNQPAHTIWVLLGLKAFVAAVIGGIGNIRGAMLGGFIIAFVEQFGSYYVSSAYRDVYVFVLLILILLVKPNGILGKAVREKV</sequence>
<dbReference type="InParanoid" id="A0A517SGS4"/>
<evidence type="ECO:0000313" key="11">
    <source>
        <dbReference type="EMBL" id="QDT55326.1"/>
    </source>
</evidence>
<evidence type="ECO:0000256" key="10">
    <source>
        <dbReference type="SAM" id="Phobius"/>
    </source>
</evidence>
<dbReference type="GO" id="GO:1903806">
    <property type="term" value="P:L-isoleucine import across plasma membrane"/>
    <property type="evidence" value="ECO:0007669"/>
    <property type="project" value="TreeGrafter"/>
</dbReference>
<dbReference type="InterPro" id="IPR001851">
    <property type="entry name" value="ABC_transp_permease"/>
</dbReference>
<gene>
    <name evidence="11" type="primary">livH_2</name>
    <name evidence="11" type="ORF">Pan44_33690</name>
</gene>
<keyword evidence="6" id="KW-0029">Amino-acid transport</keyword>
<keyword evidence="2" id="KW-0813">Transport</keyword>
<keyword evidence="4" id="KW-0997">Cell inner membrane</keyword>
<evidence type="ECO:0000256" key="6">
    <source>
        <dbReference type="ARBA" id="ARBA00022970"/>
    </source>
</evidence>
<evidence type="ECO:0000256" key="2">
    <source>
        <dbReference type="ARBA" id="ARBA00022448"/>
    </source>
</evidence>
<evidence type="ECO:0000256" key="5">
    <source>
        <dbReference type="ARBA" id="ARBA00022692"/>
    </source>
</evidence>
<keyword evidence="3" id="KW-1003">Cell membrane</keyword>
<evidence type="ECO:0000313" key="12">
    <source>
        <dbReference type="Proteomes" id="UP000315700"/>
    </source>
</evidence>
<dbReference type="AlphaFoldDB" id="A0A517SGS4"/>
<name>A0A517SGS4_9PLAN</name>
<feature type="transmembrane region" description="Helical" evidence="10">
    <location>
        <begin position="259"/>
        <end position="276"/>
    </location>
</feature>
<evidence type="ECO:0000256" key="8">
    <source>
        <dbReference type="ARBA" id="ARBA00023136"/>
    </source>
</evidence>
<evidence type="ECO:0000256" key="7">
    <source>
        <dbReference type="ARBA" id="ARBA00022989"/>
    </source>
</evidence>
<dbReference type="GO" id="GO:0005304">
    <property type="term" value="F:L-valine transmembrane transporter activity"/>
    <property type="evidence" value="ECO:0007669"/>
    <property type="project" value="TreeGrafter"/>
</dbReference>
<dbReference type="GO" id="GO:0015192">
    <property type="term" value="F:L-phenylalanine transmembrane transporter activity"/>
    <property type="evidence" value="ECO:0007669"/>
    <property type="project" value="TreeGrafter"/>
</dbReference>
<dbReference type="GO" id="GO:0005886">
    <property type="term" value="C:plasma membrane"/>
    <property type="evidence" value="ECO:0007669"/>
    <property type="project" value="UniProtKB-SubCell"/>
</dbReference>
<reference evidence="11 12" key="1">
    <citation type="submission" date="2019-02" db="EMBL/GenBank/DDBJ databases">
        <title>Deep-cultivation of Planctomycetes and their phenomic and genomic characterization uncovers novel biology.</title>
        <authorList>
            <person name="Wiegand S."/>
            <person name="Jogler M."/>
            <person name="Boedeker C."/>
            <person name="Pinto D."/>
            <person name="Vollmers J."/>
            <person name="Rivas-Marin E."/>
            <person name="Kohn T."/>
            <person name="Peeters S.H."/>
            <person name="Heuer A."/>
            <person name="Rast P."/>
            <person name="Oberbeckmann S."/>
            <person name="Bunk B."/>
            <person name="Jeske O."/>
            <person name="Meyerdierks A."/>
            <person name="Storesund J.E."/>
            <person name="Kallscheuer N."/>
            <person name="Luecker S."/>
            <person name="Lage O.M."/>
            <person name="Pohl T."/>
            <person name="Merkel B.J."/>
            <person name="Hornburger P."/>
            <person name="Mueller R.-W."/>
            <person name="Bruemmer F."/>
            <person name="Labrenz M."/>
            <person name="Spormann A.M."/>
            <person name="Op den Camp H."/>
            <person name="Overmann J."/>
            <person name="Amann R."/>
            <person name="Jetten M.S.M."/>
            <person name="Mascher T."/>
            <person name="Medema M.H."/>
            <person name="Devos D.P."/>
            <person name="Kaster A.-K."/>
            <person name="Ovreas L."/>
            <person name="Rohde M."/>
            <person name="Galperin M.Y."/>
            <person name="Jogler C."/>
        </authorList>
    </citation>
    <scope>NUCLEOTIDE SEQUENCE [LARGE SCALE GENOMIC DNA]</scope>
    <source>
        <strain evidence="11 12">Pan44</strain>
    </source>
</reference>
<feature type="transmembrane region" description="Helical" evidence="10">
    <location>
        <begin position="283"/>
        <end position="301"/>
    </location>
</feature>
<dbReference type="PANTHER" id="PTHR11795:SF371">
    <property type="entry name" value="HIGH-AFFINITY BRANCHED-CHAIN AMINO ACID TRANSPORT SYSTEM PERMEASE PROTEIN LIVH"/>
    <property type="match status" value="1"/>
</dbReference>
<dbReference type="GO" id="GO:0015808">
    <property type="term" value="P:L-alanine transport"/>
    <property type="evidence" value="ECO:0007669"/>
    <property type="project" value="TreeGrafter"/>
</dbReference>
<feature type="transmembrane region" description="Helical" evidence="10">
    <location>
        <begin position="307"/>
        <end position="325"/>
    </location>
</feature>
<dbReference type="CDD" id="cd06582">
    <property type="entry name" value="TM_PBP1_LivH_like"/>
    <property type="match status" value="1"/>
</dbReference>
<comment type="subcellular location">
    <subcellularLocation>
        <location evidence="1">Cell membrane</location>
        <topology evidence="1">Multi-pass membrane protein</topology>
    </subcellularLocation>
</comment>
<dbReference type="GO" id="GO:0015188">
    <property type="term" value="F:L-isoleucine transmembrane transporter activity"/>
    <property type="evidence" value="ECO:0007669"/>
    <property type="project" value="TreeGrafter"/>
</dbReference>